<dbReference type="EMBL" id="JABFUD020000007">
    <property type="protein sequence ID" value="KAI5078052.1"/>
    <property type="molecule type" value="Genomic_DNA"/>
</dbReference>
<proteinExistence type="predicted"/>
<dbReference type="Proteomes" id="UP000886520">
    <property type="component" value="Chromosome 7"/>
</dbReference>
<evidence type="ECO:0000313" key="3">
    <source>
        <dbReference type="Proteomes" id="UP000886520"/>
    </source>
</evidence>
<keyword evidence="3" id="KW-1185">Reference proteome</keyword>
<protein>
    <submittedName>
        <fullName evidence="2">Uncharacterized protein</fullName>
    </submittedName>
</protein>
<feature type="region of interest" description="Disordered" evidence="1">
    <location>
        <begin position="1"/>
        <end position="22"/>
    </location>
</feature>
<reference evidence="2" key="1">
    <citation type="submission" date="2021-01" db="EMBL/GenBank/DDBJ databases">
        <title>Adiantum capillus-veneris genome.</title>
        <authorList>
            <person name="Fang Y."/>
            <person name="Liao Q."/>
        </authorList>
    </citation>
    <scope>NUCLEOTIDE SEQUENCE</scope>
    <source>
        <strain evidence="2">H3</strain>
        <tissue evidence="2">Leaf</tissue>
    </source>
</reference>
<dbReference type="AlphaFoldDB" id="A0A9D4ZLD1"/>
<evidence type="ECO:0000256" key="1">
    <source>
        <dbReference type="SAM" id="MobiDB-lite"/>
    </source>
</evidence>
<accession>A0A9D4ZLD1</accession>
<feature type="compositionally biased region" description="Basic and acidic residues" evidence="1">
    <location>
        <begin position="1"/>
        <end position="13"/>
    </location>
</feature>
<name>A0A9D4ZLD1_ADICA</name>
<comment type="caution">
    <text evidence="2">The sequence shown here is derived from an EMBL/GenBank/DDBJ whole genome shotgun (WGS) entry which is preliminary data.</text>
</comment>
<sequence length="102" mass="11161">MLKEGAVEKEGRESASGVEEGQCMGGRWAAFEDEELADSRQRGCHQQRGQGCRGRAGSRHGLYGNSLRPCMCAGDRESRAGSIVEGRRCSRAARESLKRRCS</sequence>
<gene>
    <name evidence="2" type="ORF">GOP47_0007876</name>
</gene>
<organism evidence="2 3">
    <name type="scientific">Adiantum capillus-veneris</name>
    <name type="common">Maidenhair fern</name>
    <dbReference type="NCBI Taxonomy" id="13818"/>
    <lineage>
        <taxon>Eukaryota</taxon>
        <taxon>Viridiplantae</taxon>
        <taxon>Streptophyta</taxon>
        <taxon>Embryophyta</taxon>
        <taxon>Tracheophyta</taxon>
        <taxon>Polypodiopsida</taxon>
        <taxon>Polypodiidae</taxon>
        <taxon>Polypodiales</taxon>
        <taxon>Pteridineae</taxon>
        <taxon>Pteridaceae</taxon>
        <taxon>Vittarioideae</taxon>
        <taxon>Adiantum</taxon>
    </lineage>
</organism>
<evidence type="ECO:0000313" key="2">
    <source>
        <dbReference type="EMBL" id="KAI5078052.1"/>
    </source>
</evidence>